<dbReference type="GO" id="GO:0032787">
    <property type="term" value="P:monocarboxylic acid metabolic process"/>
    <property type="evidence" value="ECO:0007669"/>
    <property type="project" value="UniProtKB-ARBA"/>
</dbReference>
<evidence type="ECO:0000313" key="7">
    <source>
        <dbReference type="Proteomes" id="UP000277300"/>
    </source>
</evidence>
<feature type="domain" description="Ketoreductase" evidence="5">
    <location>
        <begin position="128"/>
        <end position="310"/>
    </location>
</feature>
<dbReference type="PROSITE" id="PS00061">
    <property type="entry name" value="ADH_SHORT"/>
    <property type="match status" value="1"/>
</dbReference>
<gene>
    <name evidence="6" type="ORF">BBP00_00000927</name>
</gene>
<dbReference type="SUPFAM" id="SSF51735">
    <property type="entry name" value="NAD(P)-binding Rossmann-fold domains"/>
    <property type="match status" value="1"/>
</dbReference>
<accession>A0A3F2S1N7</accession>
<dbReference type="OrthoDB" id="1393670at2759"/>
<dbReference type="AlphaFoldDB" id="A0A3F2S1N7"/>
<dbReference type="InterPro" id="IPR057326">
    <property type="entry name" value="KR_dom"/>
</dbReference>
<dbReference type="InterPro" id="IPR050259">
    <property type="entry name" value="SDR"/>
</dbReference>
<protein>
    <recommendedName>
        <fullName evidence="2">3-oxoacyl-[acyl-carrier-protein] reductase</fullName>
        <ecNumber evidence="2">1.1.1.100</ecNumber>
    </recommendedName>
</protein>
<comment type="similarity">
    <text evidence="1">Belongs to the short-chain dehydrogenases/reductases (SDR) family.</text>
</comment>
<evidence type="ECO:0000259" key="5">
    <source>
        <dbReference type="SMART" id="SM00822"/>
    </source>
</evidence>
<dbReference type="NCBIfam" id="NF009466">
    <property type="entry name" value="PRK12826.1-2"/>
    <property type="match status" value="1"/>
</dbReference>
<evidence type="ECO:0000256" key="2">
    <source>
        <dbReference type="ARBA" id="ARBA00012948"/>
    </source>
</evidence>
<reference evidence="6 7" key="1">
    <citation type="submission" date="2018-07" db="EMBL/GenBank/DDBJ databases">
        <title>Genome sequencing of oomycete isolates from Chile give support for New Zealand origin for Phytophthora kernoviae and make available the first Nothophytophthora sp. genome.</title>
        <authorList>
            <person name="Studholme D.J."/>
            <person name="Sanfuentes E."/>
            <person name="Panda P."/>
            <person name="Hill R."/>
            <person name="Sambles C."/>
            <person name="Grant M."/>
            <person name="Williams N.M."/>
            <person name="Mcdougal R.L."/>
        </authorList>
    </citation>
    <scope>NUCLEOTIDE SEQUENCE [LARGE SCALE GENOMIC DNA]</scope>
    <source>
        <strain evidence="6">Chile6</strain>
    </source>
</reference>
<proteinExistence type="inferred from homology"/>
<dbReference type="Pfam" id="PF13561">
    <property type="entry name" value="adh_short_C2"/>
    <property type="match status" value="1"/>
</dbReference>
<dbReference type="EC" id="1.1.1.100" evidence="2"/>
<evidence type="ECO:0000256" key="3">
    <source>
        <dbReference type="ARBA" id="ARBA00023002"/>
    </source>
</evidence>
<comment type="caution">
    <text evidence="6">The sequence shown here is derived from an EMBL/GenBank/DDBJ whole genome shotgun (WGS) entry which is preliminary data.</text>
</comment>
<dbReference type="InterPro" id="IPR002347">
    <property type="entry name" value="SDR_fam"/>
</dbReference>
<dbReference type="PRINTS" id="PR00081">
    <property type="entry name" value="GDHRDH"/>
</dbReference>
<dbReference type="InterPro" id="IPR036291">
    <property type="entry name" value="NAD(P)-bd_dom_sf"/>
</dbReference>
<dbReference type="PANTHER" id="PTHR42879">
    <property type="entry name" value="3-OXOACYL-(ACYL-CARRIER-PROTEIN) REDUCTASE"/>
    <property type="match status" value="1"/>
</dbReference>
<evidence type="ECO:0000313" key="6">
    <source>
        <dbReference type="EMBL" id="RLN68532.1"/>
    </source>
</evidence>
<name>A0A3F2S1N7_9STRA</name>
<evidence type="ECO:0000256" key="1">
    <source>
        <dbReference type="ARBA" id="ARBA00006484"/>
    </source>
</evidence>
<evidence type="ECO:0000256" key="4">
    <source>
        <dbReference type="ARBA" id="ARBA00048508"/>
    </source>
</evidence>
<keyword evidence="3" id="KW-0560">Oxidoreductase</keyword>
<dbReference type="EMBL" id="MBDO02000012">
    <property type="protein sequence ID" value="RLN68532.1"/>
    <property type="molecule type" value="Genomic_DNA"/>
</dbReference>
<organism evidence="6 7">
    <name type="scientific">Phytophthora kernoviae</name>
    <dbReference type="NCBI Taxonomy" id="325452"/>
    <lineage>
        <taxon>Eukaryota</taxon>
        <taxon>Sar</taxon>
        <taxon>Stramenopiles</taxon>
        <taxon>Oomycota</taxon>
        <taxon>Peronosporomycetes</taxon>
        <taxon>Peronosporales</taxon>
        <taxon>Peronosporaceae</taxon>
        <taxon>Phytophthora</taxon>
    </lineage>
</organism>
<dbReference type="SMART" id="SM00822">
    <property type="entry name" value="PKS_KR"/>
    <property type="match status" value="1"/>
</dbReference>
<sequence length="371" mass="40727">MQLASINNIQLTDSLKQAIEELKVTKRREYRVRMVAFRLKKEEIQTQLREEYRYLEHWMKQYEEVMRSGISRCGMSVEGNAQSGQQVLRELVVERETLQYDEQEGWRMHFPNREPSFYFYPFSSDELRVALVTGGSRGIGLAVAKQLHLRGWQVAITSRDLGRAQDAANQISPDVFPIVYSCPTRGDPNAGKQALDVVTNVTKALGGVSTLVNAAGVSKDSLLLRLRDAELDELLLTNLVGPLHMCKAVAKGMMQRRHGSIINIGSVVGAAGNTGQVGYSASKSGLVGVTKTLAKELGSRDIRVNLVEPGFIETDMTATMADAARDKVLGNIPLGRLGQTEEVAKLVAFLASDGASYITGQCIRVDGGLII</sequence>
<dbReference type="InterPro" id="IPR020904">
    <property type="entry name" value="Sc_DH/Rdtase_CS"/>
</dbReference>
<dbReference type="PANTHER" id="PTHR42879:SF2">
    <property type="entry name" value="3-OXOACYL-[ACYL-CARRIER-PROTEIN] REDUCTASE FABG"/>
    <property type="match status" value="1"/>
</dbReference>
<dbReference type="PRINTS" id="PR00080">
    <property type="entry name" value="SDRFAMILY"/>
</dbReference>
<dbReference type="Gene3D" id="3.40.50.720">
    <property type="entry name" value="NAD(P)-binding Rossmann-like Domain"/>
    <property type="match status" value="1"/>
</dbReference>
<dbReference type="FunFam" id="3.40.50.720:FF:000173">
    <property type="entry name" value="3-oxoacyl-[acyl-carrier protein] reductase"/>
    <property type="match status" value="1"/>
</dbReference>
<dbReference type="Proteomes" id="UP000277300">
    <property type="component" value="Unassembled WGS sequence"/>
</dbReference>
<comment type="catalytic activity">
    <reaction evidence="4">
        <text>a (3R)-hydroxyacyl-[ACP] + NADP(+) = a 3-oxoacyl-[ACP] + NADPH + H(+)</text>
        <dbReference type="Rhea" id="RHEA:17397"/>
        <dbReference type="Rhea" id="RHEA-COMP:9916"/>
        <dbReference type="Rhea" id="RHEA-COMP:9945"/>
        <dbReference type="ChEBI" id="CHEBI:15378"/>
        <dbReference type="ChEBI" id="CHEBI:57783"/>
        <dbReference type="ChEBI" id="CHEBI:58349"/>
        <dbReference type="ChEBI" id="CHEBI:78776"/>
        <dbReference type="ChEBI" id="CHEBI:78827"/>
        <dbReference type="EC" id="1.1.1.100"/>
    </reaction>
</comment>
<dbReference type="GO" id="GO:0004316">
    <property type="term" value="F:3-oxoacyl-[acyl-carrier-protein] reductase (NADPH) activity"/>
    <property type="evidence" value="ECO:0007669"/>
    <property type="project" value="UniProtKB-EC"/>
</dbReference>